<dbReference type="InterPro" id="IPR016181">
    <property type="entry name" value="Acyl_CoA_acyltransferase"/>
</dbReference>
<dbReference type="OrthoDB" id="2129362at2759"/>
<sequence>MASPTAKISSATPLKNHESLSKICEQMKLWINGSPPTKNNIICSGSSSPSSESTAAVIEVGENIPKSLDRSDASSAQQPDGHEPDAQKTGNDESNLSGSQPDGSTQEGIHGSNSEIERSARDTLDGPLLAPLHVIRAAMPSPPGLETKTGLDNDGWSISSICPSEHADQNVKFNPDVPNQADPVNQDAATREDFHENCEGHTSKRDDDPVEAWLIKYLTSPSLLIPHDDLKDPVNSRCDINPDEGKFLPAIIQPETVQCTVQGPCRDFNDIVWRQINMTAELHIKKEIRSRENIAKTLQMALNNETPGIWRPDSCRSIESETDWPDAKCMVRPAIQSDYPAIAEIINEENRYMLRSEIDESFEMTAEGVAHIWDECCADSRPFIVVTPAEEDFLDRSKWPKHSGKVYDKFAQYIAEQPRPNLPVVGFAFVTNSRLSLDGRPCPLARYSGRLTLIVHPAHRNKLYGSALLDRILLSISSFHKSIVDHEWKLNKNKLQGVYEFPASRNVRQYTHLHVEVIESHDKERTDEPKTHFLRKFDFEEVSRFRDGLVAEDDQRHMHWQDLVTWTRAITPTEKIFGRY</sequence>
<accession>A0A7S9KTU4</accession>
<gene>
    <name evidence="2" type="ORF">C2857_006398</name>
</gene>
<feature type="compositionally biased region" description="Polar residues" evidence="1">
    <location>
        <begin position="88"/>
        <end position="113"/>
    </location>
</feature>
<protein>
    <submittedName>
        <fullName evidence="2">Uncharacterized protein</fullName>
    </submittedName>
</protein>
<feature type="region of interest" description="Disordered" evidence="1">
    <location>
        <begin position="36"/>
        <end position="113"/>
    </location>
</feature>
<evidence type="ECO:0000313" key="2">
    <source>
        <dbReference type="EMBL" id="QPH02191.1"/>
    </source>
</evidence>
<dbReference type="EMBL" id="CP031387">
    <property type="protein sequence ID" value="QPH02191.1"/>
    <property type="molecule type" value="Genomic_DNA"/>
</dbReference>
<feature type="compositionally biased region" description="Low complexity" evidence="1">
    <location>
        <begin position="44"/>
        <end position="53"/>
    </location>
</feature>
<dbReference type="SUPFAM" id="SSF55729">
    <property type="entry name" value="Acyl-CoA N-acyltransferases (Nat)"/>
    <property type="match status" value="1"/>
</dbReference>
<reference evidence="2 3" key="1">
    <citation type="journal article" date="2018" name="PLoS Genet.">
        <title>Repeat elements organise 3D genome structure and mediate transcription in the filamentous fungus Epichloe festucae.</title>
        <authorList>
            <person name="Winter D.J."/>
            <person name="Ganley A.R.D."/>
            <person name="Young C.A."/>
            <person name="Liachko I."/>
            <person name="Schardl C.L."/>
            <person name="Dupont P.Y."/>
            <person name="Berry D."/>
            <person name="Ram A."/>
            <person name="Scott B."/>
            <person name="Cox M.P."/>
        </authorList>
    </citation>
    <scope>NUCLEOTIDE SEQUENCE [LARGE SCALE GENOMIC DNA]</scope>
    <source>
        <strain evidence="2 3">Fl1</strain>
    </source>
</reference>
<evidence type="ECO:0000313" key="3">
    <source>
        <dbReference type="Proteomes" id="UP000594364"/>
    </source>
</evidence>
<dbReference type="Gene3D" id="3.40.630.30">
    <property type="match status" value="1"/>
</dbReference>
<organism evidence="2 3">
    <name type="scientific">Epichloe festucae (strain Fl1)</name>
    <dbReference type="NCBI Taxonomy" id="877507"/>
    <lineage>
        <taxon>Eukaryota</taxon>
        <taxon>Fungi</taxon>
        <taxon>Dikarya</taxon>
        <taxon>Ascomycota</taxon>
        <taxon>Pezizomycotina</taxon>
        <taxon>Sordariomycetes</taxon>
        <taxon>Hypocreomycetidae</taxon>
        <taxon>Hypocreales</taxon>
        <taxon>Clavicipitaceae</taxon>
        <taxon>Epichloe</taxon>
    </lineage>
</organism>
<dbReference type="Proteomes" id="UP000594364">
    <property type="component" value="Chromosome 3"/>
</dbReference>
<keyword evidence="3" id="KW-1185">Reference proteome</keyword>
<evidence type="ECO:0000256" key="1">
    <source>
        <dbReference type="SAM" id="MobiDB-lite"/>
    </source>
</evidence>
<dbReference type="AlphaFoldDB" id="A0A7S9KTU4"/>
<name>A0A7S9KTU4_EPIFF</name>
<proteinExistence type="predicted"/>